<dbReference type="Proteomes" id="UP001187315">
    <property type="component" value="Unassembled WGS sequence"/>
</dbReference>
<evidence type="ECO:0000256" key="1">
    <source>
        <dbReference type="SAM" id="Phobius"/>
    </source>
</evidence>
<gene>
    <name evidence="2" type="ORF">Q7C36_012244</name>
</gene>
<keyword evidence="1" id="KW-0812">Transmembrane</keyword>
<keyword evidence="1" id="KW-0472">Membrane</keyword>
<organism evidence="2 3">
    <name type="scientific">Tachysurus vachellii</name>
    <name type="common">Darkbarbel catfish</name>
    <name type="synonym">Pelteobagrus vachellii</name>
    <dbReference type="NCBI Taxonomy" id="175792"/>
    <lineage>
        <taxon>Eukaryota</taxon>
        <taxon>Metazoa</taxon>
        <taxon>Chordata</taxon>
        <taxon>Craniata</taxon>
        <taxon>Vertebrata</taxon>
        <taxon>Euteleostomi</taxon>
        <taxon>Actinopterygii</taxon>
        <taxon>Neopterygii</taxon>
        <taxon>Teleostei</taxon>
        <taxon>Ostariophysi</taxon>
        <taxon>Siluriformes</taxon>
        <taxon>Bagridae</taxon>
        <taxon>Tachysurus</taxon>
    </lineage>
</organism>
<evidence type="ECO:0008006" key="4">
    <source>
        <dbReference type="Google" id="ProtNLM"/>
    </source>
</evidence>
<dbReference type="AlphaFoldDB" id="A0AA88MLU9"/>
<evidence type="ECO:0000313" key="3">
    <source>
        <dbReference type="Proteomes" id="UP001187315"/>
    </source>
</evidence>
<sequence>MFCYVWVFAPFGGSSGFTRVLQKFFSIMLSQNVLVLTCVLLLVTLCPDVLSRRGFGGIGGRWGGIGKAGGGAWGGGGAHRVGGLGGGHHYKVPHANGGSSSSGSSAGKMAGAAAAGAVGGMMIGHGLGSMSRPGYGYGHGGYGGYGGYGYGGGHGYPRYAGGHENGHVRYENGAGFRNETDMEYYTGAASRGHTYSSVLLFGATVSLLIGF</sequence>
<comment type="caution">
    <text evidence="2">The sequence shown here is derived from an EMBL/GenBank/DDBJ whole genome shotgun (WGS) entry which is preliminary data.</text>
</comment>
<reference evidence="2" key="1">
    <citation type="submission" date="2023-08" db="EMBL/GenBank/DDBJ databases">
        <title>Pelteobagrus vachellii genome.</title>
        <authorList>
            <person name="Liu H."/>
        </authorList>
    </citation>
    <scope>NUCLEOTIDE SEQUENCE</scope>
    <source>
        <strain evidence="2">PRFRI_2022a</strain>
        <tissue evidence="2">Muscle</tissue>
    </source>
</reference>
<protein>
    <recommendedName>
        <fullName evidence="4">Prion protein</fullName>
    </recommendedName>
</protein>
<accession>A0AA88MLU9</accession>
<feature type="transmembrane region" description="Helical" evidence="1">
    <location>
        <begin position="24"/>
        <end position="45"/>
    </location>
</feature>
<name>A0AA88MLU9_TACVA</name>
<dbReference type="EMBL" id="JAVHJS010000012">
    <property type="protein sequence ID" value="KAK2840665.1"/>
    <property type="molecule type" value="Genomic_DNA"/>
</dbReference>
<keyword evidence="1" id="KW-1133">Transmembrane helix</keyword>
<evidence type="ECO:0000313" key="2">
    <source>
        <dbReference type="EMBL" id="KAK2840665.1"/>
    </source>
</evidence>
<keyword evidence="3" id="KW-1185">Reference proteome</keyword>
<proteinExistence type="predicted"/>